<evidence type="ECO:0000313" key="3">
    <source>
        <dbReference type="Proteomes" id="UP000677913"/>
    </source>
</evidence>
<dbReference type="Proteomes" id="UP000677913">
    <property type="component" value="Unassembled WGS sequence"/>
</dbReference>
<dbReference type="AlphaFoldDB" id="A0A8J8BDG0"/>
<sequence>MVDEPRIAYGSYHFAPGERDLKQRTAQVFYTASPRWSLTFADAIGLRRDFVPRIVAFDSCGNAQRNDFVVVDLANADQGWRTLRDAIADFMTLPASRQFVMDVQHLRVLTKKLEAAELELAAEARDAPVMRHRVPSTPSELVQVLSQPGHPYRATVIDVISRSRQPSALRASPIIVRVSSPATATNLSSRTPKTTTKDDDTKHRTGCNV</sequence>
<feature type="compositionally biased region" description="Polar residues" evidence="1">
    <location>
        <begin position="183"/>
        <end position="192"/>
    </location>
</feature>
<evidence type="ECO:0000256" key="1">
    <source>
        <dbReference type="SAM" id="MobiDB-lite"/>
    </source>
</evidence>
<name>A0A8J8BDG0_9ACTN</name>
<evidence type="ECO:0000313" key="2">
    <source>
        <dbReference type="EMBL" id="MBS2966202.1"/>
    </source>
</evidence>
<gene>
    <name evidence="2" type="ORF">KGA66_24370</name>
</gene>
<comment type="caution">
    <text evidence="2">The sequence shown here is derived from an EMBL/GenBank/DDBJ whole genome shotgun (WGS) entry which is preliminary data.</text>
</comment>
<accession>A0A8J8BDG0</accession>
<dbReference type="RefSeq" id="WP_211471043.1">
    <property type="nucleotide sequence ID" value="NZ_JAGSXH010000128.1"/>
</dbReference>
<protein>
    <submittedName>
        <fullName evidence="2">Uncharacterized protein</fullName>
    </submittedName>
</protein>
<dbReference type="EMBL" id="JAGSXH010000128">
    <property type="protein sequence ID" value="MBS2966202.1"/>
    <property type="molecule type" value="Genomic_DNA"/>
</dbReference>
<keyword evidence="3" id="KW-1185">Reference proteome</keyword>
<reference evidence="2" key="1">
    <citation type="submission" date="2021-04" db="EMBL/GenBank/DDBJ databases">
        <title>Genome based classification of Actinospica acidithermotolerans sp. nov., an actinobacterium isolated from an Indonesian hot spring.</title>
        <authorList>
            <person name="Kusuma A.B."/>
            <person name="Putra K.E."/>
            <person name="Nafisah S."/>
            <person name="Loh J."/>
            <person name="Nouioui I."/>
            <person name="Goodfellow M."/>
        </authorList>
    </citation>
    <scope>NUCLEOTIDE SEQUENCE</scope>
    <source>
        <strain evidence="2">DSM 45618</strain>
    </source>
</reference>
<feature type="region of interest" description="Disordered" evidence="1">
    <location>
        <begin position="183"/>
        <end position="209"/>
    </location>
</feature>
<organism evidence="2 3">
    <name type="scientific">Actinocrinis puniceicyclus</name>
    <dbReference type="NCBI Taxonomy" id="977794"/>
    <lineage>
        <taxon>Bacteria</taxon>
        <taxon>Bacillati</taxon>
        <taxon>Actinomycetota</taxon>
        <taxon>Actinomycetes</taxon>
        <taxon>Catenulisporales</taxon>
        <taxon>Actinospicaceae</taxon>
        <taxon>Actinocrinis</taxon>
    </lineage>
</organism>
<proteinExistence type="predicted"/>